<feature type="compositionally biased region" description="Polar residues" evidence="1">
    <location>
        <begin position="51"/>
        <end position="64"/>
    </location>
</feature>
<comment type="caution">
    <text evidence="2">The sequence shown here is derived from an EMBL/GenBank/DDBJ whole genome shotgun (WGS) entry which is preliminary data.</text>
</comment>
<gene>
    <name evidence="2" type="ORF">CLV40_114138</name>
</gene>
<sequence length="538" mass="58543">MVVSDGARVDWRRALGWHKASYEPGIGFTVGEFVRNPDYVDDRAAPARSDQAPSPDTPTTTRANSPPRLPLASPAPPRSTPAEHPVPARLGNHRPSDHDAARHRNHDAAPTGRDRTHRAGLGDRIGRLDDPRLDSLRPHLRATRAGMSAFAPSACAADGGARGAHHDDRYTAGRVPGIPGRFLVDIHGSPDAARIGDTALTPRELADLIRANPDYGGSPVTLLGCGTGTTRDGFAARLAVELGVRVTAPDGDAWAAHDGNLFAATRARDPDAPLTWPPDGSWNTFSPTGATIVHKGPYPPGHRPAWGLCAPVDTGRRATYTPDFWAPGTTADILQQMVDVGVRAVWANFNYENRAFQQWCQSADPGPLPPLCPEIRMNCWEMVMYAAIVSGELTRAQAQEIYRFENSAAGREAWTRRLTGLLGGAERRRYRRGGPPPRRGQIVFWNGISHVGMATGRMRGGSPEVYTFWPPPTNLAEFVNKKKPGRAGLLGHATDDYVKTSTIDALRAYMLDPDGEVKAAEVVVEYSDPKWLERDEHR</sequence>
<feature type="compositionally biased region" description="Basic and acidic residues" evidence="1">
    <location>
        <begin position="120"/>
        <end position="134"/>
    </location>
</feature>
<evidence type="ECO:0000256" key="1">
    <source>
        <dbReference type="SAM" id="MobiDB-lite"/>
    </source>
</evidence>
<evidence type="ECO:0000313" key="3">
    <source>
        <dbReference type="Proteomes" id="UP000239203"/>
    </source>
</evidence>
<name>A0A2S6GK05_9PSEU</name>
<accession>A0A2S6GK05</accession>
<dbReference type="AlphaFoldDB" id="A0A2S6GK05"/>
<organism evidence="2 3">
    <name type="scientific">Actinokineospora auranticolor</name>
    <dbReference type="NCBI Taxonomy" id="155976"/>
    <lineage>
        <taxon>Bacteria</taxon>
        <taxon>Bacillati</taxon>
        <taxon>Actinomycetota</taxon>
        <taxon>Actinomycetes</taxon>
        <taxon>Pseudonocardiales</taxon>
        <taxon>Pseudonocardiaceae</taxon>
        <taxon>Actinokineospora</taxon>
    </lineage>
</organism>
<evidence type="ECO:0000313" key="2">
    <source>
        <dbReference type="EMBL" id="PPK65486.1"/>
    </source>
</evidence>
<protein>
    <submittedName>
        <fullName evidence="2">Uncharacterized protein</fullName>
    </submittedName>
</protein>
<dbReference type="Proteomes" id="UP000239203">
    <property type="component" value="Unassembled WGS sequence"/>
</dbReference>
<proteinExistence type="predicted"/>
<keyword evidence="3" id="KW-1185">Reference proteome</keyword>
<feature type="region of interest" description="Disordered" evidence="1">
    <location>
        <begin position="43"/>
        <end position="134"/>
    </location>
</feature>
<feature type="compositionally biased region" description="Pro residues" evidence="1">
    <location>
        <begin position="67"/>
        <end position="79"/>
    </location>
</feature>
<reference evidence="2 3" key="1">
    <citation type="submission" date="2018-02" db="EMBL/GenBank/DDBJ databases">
        <title>Genomic Encyclopedia of Archaeal and Bacterial Type Strains, Phase II (KMG-II): from individual species to whole genera.</title>
        <authorList>
            <person name="Goeker M."/>
        </authorList>
    </citation>
    <scope>NUCLEOTIDE SEQUENCE [LARGE SCALE GENOMIC DNA]</scope>
    <source>
        <strain evidence="2 3">YU 961-1</strain>
    </source>
</reference>
<dbReference type="EMBL" id="PTIX01000014">
    <property type="protein sequence ID" value="PPK65486.1"/>
    <property type="molecule type" value="Genomic_DNA"/>
</dbReference>